<evidence type="ECO:0000256" key="2">
    <source>
        <dbReference type="ARBA" id="ARBA00010690"/>
    </source>
</evidence>
<dbReference type="RefSeq" id="WP_322777139.1">
    <property type="nucleotide sequence ID" value="NZ_JARJFB010000098.1"/>
</dbReference>
<evidence type="ECO:0000256" key="1">
    <source>
        <dbReference type="ARBA" id="ARBA00004651"/>
    </source>
</evidence>
<dbReference type="PANTHER" id="PTHR30531:SF12">
    <property type="entry name" value="FLAGELLAR BIOSYNTHETIC PROTEIN FLHB"/>
    <property type="match status" value="1"/>
</dbReference>
<keyword evidence="5 13" id="KW-1003">Cell membrane</keyword>
<dbReference type="InterPro" id="IPR006135">
    <property type="entry name" value="T3SS_substrate_exporter"/>
</dbReference>
<keyword evidence="7 13" id="KW-1005">Bacterial flagellum biogenesis</keyword>
<keyword evidence="8 13" id="KW-0653">Protein transport</keyword>
<keyword evidence="9 13" id="KW-1133">Transmembrane helix</keyword>
<feature type="transmembrane region" description="Helical" evidence="13">
    <location>
        <begin position="93"/>
        <end position="113"/>
    </location>
</feature>
<evidence type="ECO:0000313" key="15">
    <source>
        <dbReference type="EMBL" id="MEA0971236.1"/>
    </source>
</evidence>
<evidence type="ECO:0000256" key="6">
    <source>
        <dbReference type="ARBA" id="ARBA00022692"/>
    </source>
</evidence>
<dbReference type="NCBIfam" id="TIGR00328">
    <property type="entry name" value="flhB"/>
    <property type="match status" value="1"/>
</dbReference>
<dbReference type="Proteomes" id="UP001291687">
    <property type="component" value="Unassembled WGS sequence"/>
</dbReference>
<dbReference type="EMBL" id="JARJFB010000098">
    <property type="protein sequence ID" value="MEA0971236.1"/>
    <property type="molecule type" value="Genomic_DNA"/>
</dbReference>
<feature type="region of interest" description="Disordered" evidence="14">
    <location>
        <begin position="1"/>
        <end position="20"/>
    </location>
</feature>
<keyword evidence="10 13" id="KW-0472">Membrane</keyword>
<feature type="transmembrane region" description="Helical" evidence="13">
    <location>
        <begin position="190"/>
        <end position="215"/>
    </location>
</feature>
<keyword evidence="15" id="KW-0969">Cilium</keyword>
<evidence type="ECO:0000256" key="13">
    <source>
        <dbReference type="RuleBase" id="RU364091"/>
    </source>
</evidence>
<dbReference type="Pfam" id="PF01312">
    <property type="entry name" value="Bac_export_2"/>
    <property type="match status" value="1"/>
</dbReference>
<comment type="subcellular location">
    <subcellularLocation>
        <location evidence="1">Cell membrane</location>
        <topology evidence="1">Multi-pass membrane protein</topology>
    </subcellularLocation>
</comment>
<dbReference type="InterPro" id="IPR029025">
    <property type="entry name" value="T3SS_substrate_exporter_C"/>
</dbReference>
<keyword evidence="16" id="KW-1185">Reference proteome</keyword>
<protein>
    <recommendedName>
        <fullName evidence="3 13">Flagellar biosynthetic protein FlhB</fullName>
    </recommendedName>
</protein>
<keyword evidence="4 13" id="KW-0813">Transport</keyword>
<evidence type="ECO:0000256" key="4">
    <source>
        <dbReference type="ARBA" id="ARBA00022448"/>
    </source>
</evidence>
<evidence type="ECO:0000313" key="16">
    <source>
        <dbReference type="Proteomes" id="UP001291687"/>
    </source>
</evidence>
<evidence type="ECO:0000256" key="5">
    <source>
        <dbReference type="ARBA" id="ARBA00022475"/>
    </source>
</evidence>
<comment type="caution">
    <text evidence="15">The sequence shown here is derived from an EMBL/GenBank/DDBJ whole genome shotgun (WGS) entry which is preliminary data.</text>
</comment>
<proteinExistence type="inferred from homology"/>
<feature type="transmembrane region" description="Helical" evidence="13">
    <location>
        <begin position="36"/>
        <end position="54"/>
    </location>
</feature>
<name>A0ABU5NDG6_9RICK</name>
<dbReference type="Gene3D" id="6.10.250.2080">
    <property type="match status" value="1"/>
</dbReference>
<evidence type="ECO:0000256" key="9">
    <source>
        <dbReference type="ARBA" id="ARBA00022989"/>
    </source>
</evidence>
<feature type="compositionally biased region" description="Basic and acidic residues" evidence="14">
    <location>
        <begin position="9"/>
        <end position="20"/>
    </location>
</feature>
<evidence type="ECO:0000256" key="11">
    <source>
        <dbReference type="ARBA" id="ARBA00023225"/>
    </source>
</evidence>
<keyword evidence="11 13" id="KW-1006">Bacterial flagellum protein export</keyword>
<dbReference type="InterPro" id="IPR006136">
    <property type="entry name" value="FlhB"/>
</dbReference>
<dbReference type="Gene3D" id="3.40.1690.10">
    <property type="entry name" value="secretion proteins EscU"/>
    <property type="match status" value="1"/>
</dbReference>
<organism evidence="15 16">
    <name type="scientific">Candidatus Megaera venefica</name>
    <dbReference type="NCBI Taxonomy" id="2055910"/>
    <lineage>
        <taxon>Bacteria</taxon>
        <taxon>Pseudomonadati</taxon>
        <taxon>Pseudomonadota</taxon>
        <taxon>Alphaproteobacteria</taxon>
        <taxon>Rickettsiales</taxon>
        <taxon>Rickettsiaceae</taxon>
        <taxon>Candidatus Megaera</taxon>
    </lineage>
</organism>
<gene>
    <name evidence="13" type="primary">flhB</name>
    <name evidence="15" type="ORF">Megvenef_01209</name>
</gene>
<evidence type="ECO:0000256" key="7">
    <source>
        <dbReference type="ARBA" id="ARBA00022795"/>
    </source>
</evidence>
<sequence length="363" mass="40951">MAEGDEEDKDAKTEEPSRKKLEDAVKKGQVVNSKEVTSFIVFLLLTLITIWVIPEIMLSLSNTLRFFVENAGNIPMDQGMLDILLPTVMKKTLLYLSPIFLVVIIAALVSSYFQSGEFIFTGETIQPKLSKLSIMKGFKRIFSMKSFVEFIKGIFKISLVGAFVLLIILADVKELSQYQELSVAGILDQLMTMVRHILILVTIIMAVIASVDFAYQSYEHYTELKMTKQEVKDEYKQSEGNPEIKQKLRSLRRSQAKKRIKLTVPQATVVITNPEHYAIALKYEAGAGLAPVCVAKGLDLIAQTIKEIAKESSIPIVENPPLARALYKDVKIDEEIPIDHFEEVAKIISYVMSLEEKTKQKKR</sequence>
<dbReference type="SUPFAM" id="SSF160544">
    <property type="entry name" value="EscU C-terminal domain-like"/>
    <property type="match status" value="1"/>
</dbReference>
<keyword evidence="15" id="KW-0966">Cell projection</keyword>
<keyword evidence="15" id="KW-0282">Flagellum</keyword>
<evidence type="ECO:0000256" key="12">
    <source>
        <dbReference type="ARBA" id="ARBA00025078"/>
    </source>
</evidence>
<feature type="transmembrane region" description="Helical" evidence="13">
    <location>
        <begin position="150"/>
        <end position="170"/>
    </location>
</feature>
<keyword evidence="6 13" id="KW-0812">Transmembrane</keyword>
<dbReference type="PANTHER" id="PTHR30531">
    <property type="entry name" value="FLAGELLAR BIOSYNTHETIC PROTEIN FLHB"/>
    <property type="match status" value="1"/>
</dbReference>
<evidence type="ECO:0000256" key="10">
    <source>
        <dbReference type="ARBA" id="ARBA00023136"/>
    </source>
</evidence>
<evidence type="ECO:0000256" key="8">
    <source>
        <dbReference type="ARBA" id="ARBA00022927"/>
    </source>
</evidence>
<reference evidence="15 16" key="1">
    <citation type="submission" date="2023-03" db="EMBL/GenBank/DDBJ databases">
        <title>Host association and intracellularity evolved multiple times independently in the Rickettsiales.</title>
        <authorList>
            <person name="Castelli M."/>
            <person name="Nardi T."/>
            <person name="Gammuto L."/>
            <person name="Bellinzona G."/>
            <person name="Sabaneyeva E."/>
            <person name="Potekhin A."/>
            <person name="Serra V."/>
            <person name="Petroni G."/>
            <person name="Sassera D."/>
        </authorList>
    </citation>
    <scope>NUCLEOTIDE SEQUENCE [LARGE SCALE GENOMIC DNA]</scope>
    <source>
        <strain evidence="15 16">Sr 2-6</strain>
    </source>
</reference>
<comment type="similarity">
    <text evidence="2 13">Belongs to the type III secretion exporter family.</text>
</comment>
<comment type="function">
    <text evidence="12 13">Required for formation of the rod structure in the basal body of the flagellar apparatus. Together with FliI and FliH, may constitute the export apparatus of flagellin.</text>
</comment>
<accession>A0ABU5NDG6</accession>
<dbReference type="PRINTS" id="PR00950">
    <property type="entry name" value="TYPE3IMSPROT"/>
</dbReference>
<evidence type="ECO:0000256" key="3">
    <source>
        <dbReference type="ARBA" id="ARBA00021622"/>
    </source>
</evidence>
<evidence type="ECO:0000256" key="14">
    <source>
        <dbReference type="SAM" id="MobiDB-lite"/>
    </source>
</evidence>